<evidence type="ECO:0000313" key="2">
    <source>
        <dbReference type="EMBL" id="CAE8710587.1"/>
    </source>
</evidence>
<name>A0A813KQQ9_POLGL</name>
<feature type="region of interest" description="Disordered" evidence="1">
    <location>
        <begin position="1"/>
        <end position="21"/>
    </location>
</feature>
<proteinExistence type="predicted"/>
<dbReference type="AlphaFoldDB" id="A0A813KQQ9"/>
<dbReference type="EMBL" id="CAJNNW010032012">
    <property type="protein sequence ID" value="CAE8710587.1"/>
    <property type="molecule type" value="Genomic_DNA"/>
</dbReference>
<comment type="caution">
    <text evidence="2">The sequence shown here is derived from an EMBL/GenBank/DDBJ whole genome shotgun (WGS) entry which is preliminary data.</text>
</comment>
<feature type="non-terminal residue" evidence="2">
    <location>
        <position position="219"/>
    </location>
</feature>
<protein>
    <submittedName>
        <fullName evidence="2">Uncharacterized protein</fullName>
    </submittedName>
</protein>
<sequence>MAAGPSSPDVMYPPRREPPNQDTCAFPDGDGWVSVYGSNAPVFKKPEPLPPVGAVFFFRVCGQKSEQPVFEKPDAGLEEIDSRMKGEVVRVTDFKGNWVRLAVETEAQVEENWEGWMISEDGEETLLEEIEDPTEHEVEFTKDLFKRLWSITDHVTLRIRDRTERSLQYLRRGRVPPGKKALLPEGTRCVNAFWGLEARFVKLAEGEEYWPQGCLALSP</sequence>
<organism evidence="2 3">
    <name type="scientific">Polarella glacialis</name>
    <name type="common">Dinoflagellate</name>
    <dbReference type="NCBI Taxonomy" id="89957"/>
    <lineage>
        <taxon>Eukaryota</taxon>
        <taxon>Sar</taxon>
        <taxon>Alveolata</taxon>
        <taxon>Dinophyceae</taxon>
        <taxon>Suessiales</taxon>
        <taxon>Suessiaceae</taxon>
        <taxon>Polarella</taxon>
    </lineage>
</organism>
<evidence type="ECO:0000256" key="1">
    <source>
        <dbReference type="SAM" id="MobiDB-lite"/>
    </source>
</evidence>
<evidence type="ECO:0000313" key="3">
    <source>
        <dbReference type="Proteomes" id="UP000626109"/>
    </source>
</evidence>
<accession>A0A813KQQ9</accession>
<reference evidence="2" key="1">
    <citation type="submission" date="2021-02" db="EMBL/GenBank/DDBJ databases">
        <authorList>
            <person name="Dougan E. K."/>
            <person name="Rhodes N."/>
            <person name="Thang M."/>
            <person name="Chan C."/>
        </authorList>
    </citation>
    <scope>NUCLEOTIDE SEQUENCE</scope>
</reference>
<gene>
    <name evidence="2" type="ORF">PGLA2088_LOCUS36013</name>
</gene>
<dbReference type="Proteomes" id="UP000626109">
    <property type="component" value="Unassembled WGS sequence"/>
</dbReference>